<dbReference type="SUPFAM" id="SSF54518">
    <property type="entry name" value="Tubby C-terminal domain-like"/>
    <property type="match status" value="1"/>
</dbReference>
<protein>
    <recommendedName>
        <fullName evidence="2">Tubby C-terminal domain-containing protein</fullName>
    </recommendedName>
</protein>
<dbReference type="Pfam" id="PF01167">
    <property type="entry name" value="Tub"/>
    <property type="match status" value="1"/>
</dbReference>
<dbReference type="AlphaFoldDB" id="A0A7S4PUW9"/>
<evidence type="ECO:0000256" key="1">
    <source>
        <dbReference type="ARBA" id="ARBA00007129"/>
    </source>
</evidence>
<dbReference type="PRINTS" id="PR01573">
    <property type="entry name" value="SUPERTUBBY"/>
</dbReference>
<evidence type="ECO:0000313" key="3">
    <source>
        <dbReference type="EMBL" id="CAE4561982.1"/>
    </source>
</evidence>
<dbReference type="PANTHER" id="PTHR16517">
    <property type="entry name" value="TUBBY-RELATED"/>
    <property type="match status" value="1"/>
</dbReference>
<accession>A0A7S4PUW9</accession>
<comment type="similarity">
    <text evidence="1">Belongs to the TUB family.</text>
</comment>
<proteinExistence type="inferred from homology"/>
<dbReference type="Gene3D" id="3.20.90.10">
    <property type="entry name" value="Tubby Protein, Chain A"/>
    <property type="match status" value="1"/>
</dbReference>
<dbReference type="InterPro" id="IPR025659">
    <property type="entry name" value="Tubby-like_C"/>
</dbReference>
<name>A0A7S4PUW9_9DINO</name>
<feature type="domain" description="Tubby C-terminal" evidence="2">
    <location>
        <begin position="177"/>
        <end position="267"/>
    </location>
</feature>
<dbReference type="InterPro" id="IPR000007">
    <property type="entry name" value="Tubby_C"/>
</dbReference>
<dbReference type="PANTHER" id="PTHR16517:SF7">
    <property type="entry name" value="PROTEIN KING TUBBY"/>
    <property type="match status" value="1"/>
</dbReference>
<evidence type="ECO:0000259" key="2">
    <source>
        <dbReference type="Pfam" id="PF01167"/>
    </source>
</evidence>
<sequence length="271" mass="30407">MGFLEEGPIISRFFGPFGQAFRSEKKKAPCAEDIGTPKRAFDIADCMEKGLARELVSDFVQPLRDVRGLWKFDVERSADRREYRLYCAQGEFLMLAKLSKDASRIGFFLYDSVEEDCGLHDPDAPAFTMTRSASGKSWFLVQERCDDSLTPRHAGWERREVMEVVHSRQGVGAGMNHCLHVCLNRAGMNEETWLGSKLPVWNDEVRSMVLDFHGRQAIASAKNFQLALEGDPECVVCQHTKVGPNSFGLDFKCPLTVVEAFGVALTTASWV</sequence>
<dbReference type="EMBL" id="HBNR01002272">
    <property type="protein sequence ID" value="CAE4561982.1"/>
    <property type="molecule type" value="Transcribed_RNA"/>
</dbReference>
<gene>
    <name evidence="3" type="ORF">AMON00008_LOCUS1601</name>
</gene>
<reference evidence="3" key="1">
    <citation type="submission" date="2021-01" db="EMBL/GenBank/DDBJ databases">
        <authorList>
            <person name="Corre E."/>
            <person name="Pelletier E."/>
            <person name="Niang G."/>
            <person name="Scheremetjew M."/>
            <person name="Finn R."/>
            <person name="Kale V."/>
            <person name="Holt S."/>
            <person name="Cochrane G."/>
            <person name="Meng A."/>
            <person name="Brown T."/>
            <person name="Cohen L."/>
        </authorList>
    </citation>
    <scope>NUCLEOTIDE SEQUENCE</scope>
    <source>
        <strain evidence="3">CCMP3105</strain>
    </source>
</reference>
<organism evidence="3">
    <name type="scientific">Alexandrium monilatum</name>
    <dbReference type="NCBI Taxonomy" id="311494"/>
    <lineage>
        <taxon>Eukaryota</taxon>
        <taxon>Sar</taxon>
        <taxon>Alveolata</taxon>
        <taxon>Dinophyceae</taxon>
        <taxon>Gonyaulacales</taxon>
        <taxon>Pyrocystaceae</taxon>
        <taxon>Alexandrium</taxon>
    </lineage>
</organism>